<evidence type="ECO:0000256" key="9">
    <source>
        <dbReference type="ARBA" id="ARBA00022989"/>
    </source>
</evidence>
<feature type="domain" description="Peptidase M50" evidence="13">
    <location>
        <begin position="55"/>
        <end position="210"/>
    </location>
</feature>
<feature type="transmembrane region" description="Helical" evidence="12">
    <location>
        <begin position="206"/>
        <end position="231"/>
    </location>
</feature>
<dbReference type="PANTHER" id="PTHR39188">
    <property type="entry name" value="MEMBRANE-ASSOCIATED ZINC METALLOPROTEASE M50B"/>
    <property type="match status" value="1"/>
</dbReference>
<name>A0A7S3QN83_DUNTE</name>
<dbReference type="GO" id="GO:0016020">
    <property type="term" value="C:membrane"/>
    <property type="evidence" value="ECO:0007669"/>
    <property type="project" value="UniProtKB-SubCell"/>
</dbReference>
<evidence type="ECO:0000256" key="12">
    <source>
        <dbReference type="SAM" id="Phobius"/>
    </source>
</evidence>
<dbReference type="Pfam" id="PF02163">
    <property type="entry name" value="Peptidase_M50"/>
    <property type="match status" value="1"/>
</dbReference>
<keyword evidence="6" id="KW-0479">Metal-binding</keyword>
<evidence type="ECO:0000256" key="6">
    <source>
        <dbReference type="ARBA" id="ARBA00022723"/>
    </source>
</evidence>
<evidence type="ECO:0000256" key="4">
    <source>
        <dbReference type="ARBA" id="ARBA00022670"/>
    </source>
</evidence>
<reference evidence="14" key="1">
    <citation type="submission" date="2021-01" db="EMBL/GenBank/DDBJ databases">
        <authorList>
            <person name="Corre E."/>
            <person name="Pelletier E."/>
            <person name="Niang G."/>
            <person name="Scheremetjew M."/>
            <person name="Finn R."/>
            <person name="Kale V."/>
            <person name="Holt S."/>
            <person name="Cochrane G."/>
            <person name="Meng A."/>
            <person name="Brown T."/>
            <person name="Cohen L."/>
        </authorList>
    </citation>
    <scope>NUCLEOTIDE SEQUENCE</scope>
    <source>
        <strain evidence="14">CCMP1320</strain>
    </source>
</reference>
<keyword evidence="8" id="KW-0862">Zinc</keyword>
<evidence type="ECO:0000256" key="11">
    <source>
        <dbReference type="ARBA" id="ARBA00023136"/>
    </source>
</evidence>
<comment type="subcellular location">
    <subcellularLocation>
        <location evidence="2">Membrane</location>
        <topology evidence="2">Multi-pass membrane protein</topology>
    </subcellularLocation>
</comment>
<evidence type="ECO:0000256" key="7">
    <source>
        <dbReference type="ARBA" id="ARBA00022801"/>
    </source>
</evidence>
<dbReference type="GO" id="GO:0046872">
    <property type="term" value="F:metal ion binding"/>
    <property type="evidence" value="ECO:0007669"/>
    <property type="project" value="UniProtKB-KW"/>
</dbReference>
<protein>
    <recommendedName>
        <fullName evidence="13">Peptidase M50 domain-containing protein</fullName>
    </recommendedName>
</protein>
<evidence type="ECO:0000259" key="13">
    <source>
        <dbReference type="Pfam" id="PF02163"/>
    </source>
</evidence>
<feature type="transmembrane region" description="Helical" evidence="12">
    <location>
        <begin position="20"/>
        <end position="40"/>
    </location>
</feature>
<dbReference type="AlphaFoldDB" id="A0A7S3QN83"/>
<evidence type="ECO:0000256" key="8">
    <source>
        <dbReference type="ARBA" id="ARBA00022833"/>
    </source>
</evidence>
<evidence type="ECO:0000256" key="10">
    <source>
        <dbReference type="ARBA" id="ARBA00023049"/>
    </source>
</evidence>
<evidence type="ECO:0000256" key="1">
    <source>
        <dbReference type="ARBA" id="ARBA00001947"/>
    </source>
</evidence>
<keyword evidence="5 12" id="KW-0812">Transmembrane</keyword>
<proteinExistence type="inferred from homology"/>
<feature type="transmembrane region" description="Helical" evidence="12">
    <location>
        <begin position="45"/>
        <end position="63"/>
    </location>
</feature>
<keyword evidence="10" id="KW-0482">Metalloprotease</keyword>
<dbReference type="PANTHER" id="PTHR39188:SF3">
    <property type="entry name" value="STAGE IV SPORULATION PROTEIN FB"/>
    <property type="match status" value="1"/>
</dbReference>
<accession>A0A7S3QN83</accession>
<feature type="transmembrane region" description="Helical" evidence="12">
    <location>
        <begin position="104"/>
        <end position="126"/>
    </location>
</feature>
<evidence type="ECO:0000313" key="14">
    <source>
        <dbReference type="EMBL" id="CAE0488004.1"/>
    </source>
</evidence>
<feature type="transmembrane region" description="Helical" evidence="12">
    <location>
        <begin position="180"/>
        <end position="200"/>
    </location>
</feature>
<gene>
    <name evidence="14" type="ORF">DTER00134_LOCUS3067</name>
</gene>
<keyword evidence="11 12" id="KW-0472">Membrane</keyword>
<dbReference type="EMBL" id="HBIP01006040">
    <property type="protein sequence ID" value="CAE0488004.1"/>
    <property type="molecule type" value="Transcribed_RNA"/>
</dbReference>
<dbReference type="GO" id="GO:0008237">
    <property type="term" value="F:metallopeptidase activity"/>
    <property type="evidence" value="ECO:0007669"/>
    <property type="project" value="UniProtKB-KW"/>
</dbReference>
<feature type="transmembrane region" description="Helical" evidence="12">
    <location>
        <begin position="69"/>
        <end position="92"/>
    </location>
</feature>
<keyword evidence="9 12" id="KW-1133">Transmembrane helix</keyword>
<dbReference type="InterPro" id="IPR008915">
    <property type="entry name" value="Peptidase_M50"/>
</dbReference>
<comment type="similarity">
    <text evidence="3">Belongs to the peptidase M50B family.</text>
</comment>
<feature type="transmembrane region" description="Helical" evidence="12">
    <location>
        <begin position="146"/>
        <end position="168"/>
    </location>
</feature>
<evidence type="ECO:0000256" key="3">
    <source>
        <dbReference type="ARBA" id="ARBA00007931"/>
    </source>
</evidence>
<keyword evidence="4" id="KW-0645">Protease</keyword>
<dbReference type="GO" id="GO:0006508">
    <property type="term" value="P:proteolysis"/>
    <property type="evidence" value="ECO:0007669"/>
    <property type="project" value="UniProtKB-KW"/>
</dbReference>
<evidence type="ECO:0000256" key="5">
    <source>
        <dbReference type="ARBA" id="ARBA00022692"/>
    </source>
</evidence>
<evidence type="ECO:0000256" key="2">
    <source>
        <dbReference type="ARBA" id="ARBA00004141"/>
    </source>
</evidence>
<organism evidence="14">
    <name type="scientific">Dunaliella tertiolecta</name>
    <name type="common">Green alga</name>
    <dbReference type="NCBI Taxonomy" id="3047"/>
    <lineage>
        <taxon>Eukaryota</taxon>
        <taxon>Viridiplantae</taxon>
        <taxon>Chlorophyta</taxon>
        <taxon>core chlorophytes</taxon>
        <taxon>Chlorophyceae</taxon>
        <taxon>CS clade</taxon>
        <taxon>Chlamydomonadales</taxon>
        <taxon>Dunaliellaceae</taxon>
        <taxon>Dunaliella</taxon>
    </lineage>
</organism>
<sequence>MLLSNLPGSIPLGRISSIPIRLHILFFFTLVVQLLGSIYYGAWHVLLWFLLLGPVLLSTVLFHELGHCLAARSVGGVVHGILLWPLGGLAFIGHNAGPKKDMWVAVAGPLTHIPCVAFWVAILFPATKNATGSYDVALELPSPEGAGLWQALCVGAIIMNISLFAFNLCVPAYPLDGGRIFVDLLLVAGVEEYTAAKITIGIAVPIGVAIIIFGGVIFQMVTILVGCFILYSTYKLWTYVSTGTLLQHPMFSYTEQQQEPFSGLPMSMDPNHVYGTQPGPGAKQPAGVQMNVDTERLNTAPLSAKV</sequence>
<keyword evidence="7" id="KW-0378">Hydrolase</keyword>
<comment type="cofactor">
    <cofactor evidence="1">
        <name>Zn(2+)</name>
        <dbReference type="ChEBI" id="CHEBI:29105"/>
    </cofactor>
</comment>